<dbReference type="PANTHER" id="PTHR19851">
    <property type="entry name" value="OS02G0203500 PROTEIN"/>
    <property type="match status" value="1"/>
</dbReference>
<accession>A0A835IA42</accession>
<dbReference type="Proteomes" id="UP000631114">
    <property type="component" value="Unassembled WGS sequence"/>
</dbReference>
<sequence>MVPFTNSPRPKKTPYALRAALAATSLPICPESEKKLSRKDRVKIIAEQKINSFLSVSEEKQALITLEAIIQALMLGNLLDNCDDLMIQTNDSIVLAKVAEYGNQKTVDEVLQKIPVSRLVDLLVPGTEEWHENMTLIKLLENGSAVTQHHAIIILKAFYESLKCKIQHIQLLIERKDLALQVVEKLAKLEKNSGGSGEMVVGFL</sequence>
<gene>
    <name evidence="1" type="ORF">IFM89_000459</name>
</gene>
<organism evidence="1 2">
    <name type="scientific">Coptis chinensis</name>
    <dbReference type="NCBI Taxonomy" id="261450"/>
    <lineage>
        <taxon>Eukaryota</taxon>
        <taxon>Viridiplantae</taxon>
        <taxon>Streptophyta</taxon>
        <taxon>Embryophyta</taxon>
        <taxon>Tracheophyta</taxon>
        <taxon>Spermatophyta</taxon>
        <taxon>Magnoliopsida</taxon>
        <taxon>Ranunculales</taxon>
        <taxon>Ranunculaceae</taxon>
        <taxon>Coptidoideae</taxon>
        <taxon>Coptis</taxon>
    </lineage>
</organism>
<evidence type="ECO:0000313" key="1">
    <source>
        <dbReference type="EMBL" id="KAF9612537.1"/>
    </source>
</evidence>
<protein>
    <submittedName>
        <fullName evidence="1">Uncharacterized protein</fullName>
    </submittedName>
</protein>
<dbReference type="EMBL" id="JADFTS010000003">
    <property type="protein sequence ID" value="KAF9612537.1"/>
    <property type="molecule type" value="Genomic_DNA"/>
</dbReference>
<dbReference type="OrthoDB" id="1357022at2759"/>
<dbReference type="AlphaFoldDB" id="A0A835IA42"/>
<keyword evidence="2" id="KW-1185">Reference proteome</keyword>
<reference evidence="1 2" key="1">
    <citation type="submission" date="2020-10" db="EMBL/GenBank/DDBJ databases">
        <title>The Coptis chinensis genome and diversification of protoberbering-type alkaloids.</title>
        <authorList>
            <person name="Wang B."/>
            <person name="Shu S."/>
            <person name="Song C."/>
            <person name="Liu Y."/>
        </authorList>
    </citation>
    <scope>NUCLEOTIDE SEQUENCE [LARGE SCALE GENOMIC DNA]</scope>
    <source>
        <strain evidence="1">HL-2020</strain>
        <tissue evidence="1">Leaf</tissue>
    </source>
</reference>
<proteinExistence type="predicted"/>
<comment type="caution">
    <text evidence="1">The sequence shown here is derived from an EMBL/GenBank/DDBJ whole genome shotgun (WGS) entry which is preliminary data.</text>
</comment>
<dbReference type="PANTHER" id="PTHR19851:SF7">
    <property type="entry name" value="F-BOX DOMAIN-CONTAINING PROTEIN"/>
    <property type="match status" value="1"/>
</dbReference>
<name>A0A835IA42_9MAGN</name>
<evidence type="ECO:0000313" key="2">
    <source>
        <dbReference type="Proteomes" id="UP000631114"/>
    </source>
</evidence>